<dbReference type="PROSITE" id="PS01209">
    <property type="entry name" value="LDLRA_1"/>
    <property type="match status" value="2"/>
</dbReference>
<dbReference type="Proteomes" id="UP000002281">
    <property type="component" value="Chromosome 12"/>
</dbReference>
<reference evidence="11" key="3">
    <citation type="submission" date="2025-09" db="UniProtKB">
        <authorList>
            <consortium name="Ensembl"/>
        </authorList>
    </citation>
    <scope>IDENTIFICATION</scope>
    <source>
        <strain evidence="11">Thoroughbred</strain>
    </source>
</reference>
<dbReference type="GO" id="GO:0016192">
    <property type="term" value="P:vesicle-mediated transport"/>
    <property type="evidence" value="ECO:0007669"/>
    <property type="project" value="UniProtKB-ARBA"/>
</dbReference>
<feature type="compositionally biased region" description="Low complexity" evidence="9">
    <location>
        <begin position="332"/>
        <end position="350"/>
    </location>
</feature>
<evidence type="ECO:0000256" key="9">
    <source>
        <dbReference type="SAM" id="MobiDB-lite"/>
    </source>
</evidence>
<protein>
    <submittedName>
        <fullName evidence="11">Low density lipoprotein receptor class A domain containing 3</fullName>
    </submittedName>
</protein>
<evidence type="ECO:0000256" key="5">
    <source>
        <dbReference type="ARBA" id="ARBA00022989"/>
    </source>
</evidence>
<dbReference type="PANTHER" id="PTHR24270">
    <property type="entry name" value="LOW-DENSITY LIPOPROTEIN RECEPTOR-RELATED"/>
    <property type="match status" value="1"/>
</dbReference>
<evidence type="ECO:0000313" key="12">
    <source>
        <dbReference type="Proteomes" id="UP000002281"/>
    </source>
</evidence>
<dbReference type="SUPFAM" id="SSF57424">
    <property type="entry name" value="LDL receptor-like module"/>
    <property type="match status" value="2"/>
</dbReference>
<keyword evidence="4" id="KW-0677">Repeat</keyword>
<feature type="disulfide bond" evidence="8">
    <location>
        <begin position="128"/>
        <end position="143"/>
    </location>
</feature>
<dbReference type="InterPro" id="IPR002172">
    <property type="entry name" value="LDrepeatLR_classA_rpt"/>
</dbReference>
<accession>A0A9L0RCS5</accession>
<dbReference type="FunFam" id="4.10.400.10:FF:000087">
    <property type="entry name" value="low-density lipoprotein receptor class A domain-containing protein 3"/>
    <property type="match status" value="1"/>
</dbReference>
<dbReference type="InterPro" id="IPR050685">
    <property type="entry name" value="LDLR"/>
</dbReference>
<sequence>TLAGFLFLPPGSRLSPGSLRLLDSWFEATCLRAFARSLQLSQEFGLVPGDSHPHSPLSSTPIVVSASLVDSVCACEGTEVLPSQLTSVLQCGVLDSAHRVRPKAKSKCGPTFFPCASGVHCIIGRFRCNGFEDCPDGSDEENCTANPLLCSTARYHCKNGLCIDKSFICDGQNNCQDNSDEESCESSQEPGSGQVFVTSENQLVYYPSITYAIIGSSVIFVLVVALLALVLHHQRKRNNLMTLPVHRLQHPVLLSRLVVLDHPHHCSVTYNVNNGIQYVASQAEQNASDVGSPPSYSEALLDQRPAWYDLPPPPYSSDTESLNQADLPPYRSRSGSANSASSQAASSLLSTEEAGHSPGQPGPREGAAEPRDSVPSQGPEEV</sequence>
<reference evidence="11 12" key="1">
    <citation type="journal article" date="2009" name="Science">
        <title>Genome sequence, comparative analysis, and population genetics of the domestic horse.</title>
        <authorList>
            <consortium name="Broad Institute Genome Sequencing Platform"/>
            <consortium name="Broad Institute Whole Genome Assembly Team"/>
            <person name="Wade C.M."/>
            <person name="Giulotto E."/>
            <person name="Sigurdsson S."/>
            <person name="Zoli M."/>
            <person name="Gnerre S."/>
            <person name="Imsland F."/>
            <person name="Lear T.L."/>
            <person name="Adelson D.L."/>
            <person name="Bailey E."/>
            <person name="Bellone R.R."/>
            <person name="Bloecker H."/>
            <person name="Distl O."/>
            <person name="Edgar R.C."/>
            <person name="Garber M."/>
            <person name="Leeb T."/>
            <person name="Mauceli E."/>
            <person name="MacLeod J.N."/>
            <person name="Penedo M.C.T."/>
            <person name="Raison J.M."/>
            <person name="Sharpe T."/>
            <person name="Vogel J."/>
            <person name="Andersson L."/>
            <person name="Antczak D.F."/>
            <person name="Biagi T."/>
            <person name="Binns M.M."/>
            <person name="Chowdhary B.P."/>
            <person name="Coleman S.J."/>
            <person name="Della Valle G."/>
            <person name="Fryc S."/>
            <person name="Guerin G."/>
            <person name="Hasegawa T."/>
            <person name="Hill E.W."/>
            <person name="Jurka J."/>
            <person name="Kiialainen A."/>
            <person name="Lindgren G."/>
            <person name="Liu J."/>
            <person name="Magnani E."/>
            <person name="Mickelson J.R."/>
            <person name="Murray J."/>
            <person name="Nergadze S.G."/>
            <person name="Onofrio R."/>
            <person name="Pedroni S."/>
            <person name="Piras M.F."/>
            <person name="Raudsepp T."/>
            <person name="Rocchi M."/>
            <person name="Roeed K.H."/>
            <person name="Ryder O.A."/>
            <person name="Searle S."/>
            <person name="Skow L."/>
            <person name="Swinburne J.E."/>
            <person name="Syvaenen A.C."/>
            <person name="Tozaki T."/>
            <person name="Valberg S.J."/>
            <person name="Vaudin M."/>
            <person name="White J.R."/>
            <person name="Zody M.C."/>
            <person name="Lander E.S."/>
            <person name="Lindblad-Toh K."/>
        </authorList>
    </citation>
    <scope>NUCLEOTIDE SEQUENCE [LARGE SCALE GENOMIC DNA]</scope>
    <source>
        <strain evidence="11 12">Thoroughbred</strain>
    </source>
</reference>
<feature type="region of interest" description="Disordered" evidence="9">
    <location>
        <begin position="307"/>
        <end position="382"/>
    </location>
</feature>
<keyword evidence="12" id="KW-1185">Reference proteome</keyword>
<reference evidence="11" key="2">
    <citation type="submission" date="2025-08" db="UniProtKB">
        <authorList>
            <consortium name="Ensembl"/>
        </authorList>
    </citation>
    <scope>IDENTIFICATION</scope>
    <source>
        <strain evidence="11">Thoroughbred</strain>
    </source>
</reference>
<organism evidence="11 12">
    <name type="scientific">Equus caballus</name>
    <name type="common">Horse</name>
    <dbReference type="NCBI Taxonomy" id="9796"/>
    <lineage>
        <taxon>Eukaryota</taxon>
        <taxon>Metazoa</taxon>
        <taxon>Chordata</taxon>
        <taxon>Craniata</taxon>
        <taxon>Vertebrata</taxon>
        <taxon>Euteleostomi</taxon>
        <taxon>Mammalia</taxon>
        <taxon>Eutheria</taxon>
        <taxon>Laurasiatheria</taxon>
        <taxon>Perissodactyla</taxon>
        <taxon>Equidae</taxon>
        <taxon>Equus</taxon>
    </lineage>
</organism>
<dbReference type="PANTHER" id="PTHR24270:SF24">
    <property type="entry name" value="LOW-DENSITY LIPOPROTEIN RECEPTOR CLASS A DOMAIN-CONTAINING PROTEIN 3"/>
    <property type="match status" value="1"/>
</dbReference>
<name>A0A9L0RCS5_HORSE</name>
<dbReference type="Gene3D" id="4.10.400.10">
    <property type="entry name" value="Low-density Lipoprotein Receptor"/>
    <property type="match status" value="2"/>
</dbReference>
<dbReference type="GO" id="GO:0012505">
    <property type="term" value="C:endomembrane system"/>
    <property type="evidence" value="ECO:0007669"/>
    <property type="project" value="UniProtKB-SubCell"/>
</dbReference>
<feature type="disulfide bond" evidence="8">
    <location>
        <begin position="169"/>
        <end position="184"/>
    </location>
</feature>
<proteinExistence type="predicted"/>
<dbReference type="GeneTree" id="ENSGT00940000160574"/>
<gene>
    <name evidence="11" type="primary">LDLRAD3</name>
</gene>
<feature type="disulfide bond" evidence="8">
    <location>
        <begin position="150"/>
        <end position="162"/>
    </location>
</feature>
<evidence type="ECO:0000256" key="10">
    <source>
        <dbReference type="SAM" id="Phobius"/>
    </source>
</evidence>
<keyword evidence="3 10" id="KW-0812">Transmembrane</keyword>
<dbReference type="InterPro" id="IPR036055">
    <property type="entry name" value="LDL_receptor-like_sf"/>
</dbReference>
<dbReference type="SMART" id="SM00192">
    <property type="entry name" value="LDLa"/>
    <property type="match status" value="2"/>
</dbReference>
<dbReference type="PRINTS" id="PR00261">
    <property type="entry name" value="LDLRECEPTOR"/>
</dbReference>
<dbReference type="GO" id="GO:0016020">
    <property type="term" value="C:membrane"/>
    <property type="evidence" value="ECO:0007669"/>
    <property type="project" value="UniProtKB-SubCell"/>
</dbReference>
<dbReference type="Ensembl" id="ENSECAT00000092776.1">
    <property type="protein sequence ID" value="ENSECAP00000061772.1"/>
    <property type="gene ID" value="ENSECAG00000019236.4"/>
</dbReference>
<evidence type="ECO:0000256" key="6">
    <source>
        <dbReference type="ARBA" id="ARBA00023136"/>
    </source>
</evidence>
<keyword evidence="5 10" id="KW-1133">Transmembrane helix</keyword>
<dbReference type="CDD" id="cd00112">
    <property type="entry name" value="LDLa"/>
    <property type="match status" value="2"/>
</dbReference>
<comment type="caution">
    <text evidence="8">Lacks conserved residue(s) required for the propagation of feature annotation.</text>
</comment>
<evidence type="ECO:0000256" key="7">
    <source>
        <dbReference type="ARBA" id="ARBA00023157"/>
    </source>
</evidence>
<evidence type="ECO:0000256" key="2">
    <source>
        <dbReference type="ARBA" id="ARBA00004308"/>
    </source>
</evidence>
<evidence type="ECO:0000256" key="8">
    <source>
        <dbReference type="PROSITE-ProRule" id="PRU00124"/>
    </source>
</evidence>
<evidence type="ECO:0000256" key="1">
    <source>
        <dbReference type="ARBA" id="ARBA00004167"/>
    </source>
</evidence>
<comment type="subcellular location">
    <subcellularLocation>
        <location evidence="2">Endomembrane system</location>
    </subcellularLocation>
    <subcellularLocation>
        <location evidence="1">Membrane</location>
        <topology evidence="1">Single-pass membrane protein</topology>
    </subcellularLocation>
</comment>
<keyword evidence="6 10" id="KW-0472">Membrane</keyword>
<keyword evidence="7 8" id="KW-1015">Disulfide bond</keyword>
<evidence type="ECO:0000256" key="3">
    <source>
        <dbReference type="ARBA" id="ARBA00022692"/>
    </source>
</evidence>
<evidence type="ECO:0000256" key="4">
    <source>
        <dbReference type="ARBA" id="ARBA00022737"/>
    </source>
</evidence>
<evidence type="ECO:0000313" key="11">
    <source>
        <dbReference type="Ensembl" id="ENSECAP00000061772.1"/>
    </source>
</evidence>
<dbReference type="InterPro" id="IPR023415">
    <property type="entry name" value="LDLR_class-A_CS"/>
</dbReference>
<feature type="transmembrane region" description="Helical" evidence="10">
    <location>
        <begin position="209"/>
        <end position="231"/>
    </location>
</feature>
<dbReference type="Pfam" id="PF00057">
    <property type="entry name" value="Ldl_recept_a"/>
    <property type="match status" value="2"/>
</dbReference>
<dbReference type="AlphaFoldDB" id="A0A9L0RCS5"/>
<feature type="disulfide bond" evidence="8">
    <location>
        <begin position="157"/>
        <end position="175"/>
    </location>
</feature>
<dbReference type="PROSITE" id="PS50068">
    <property type="entry name" value="LDLRA_2"/>
    <property type="match status" value="2"/>
</dbReference>